<name>A0ABQ2CTF1_9GAMM</name>
<keyword evidence="5" id="KW-1185">Reference proteome</keyword>
<proteinExistence type="predicted"/>
<feature type="transmembrane region" description="Helical" evidence="2">
    <location>
        <begin position="775"/>
        <end position="794"/>
    </location>
</feature>
<feature type="region of interest" description="Disordered" evidence="1">
    <location>
        <begin position="513"/>
        <end position="535"/>
    </location>
</feature>
<evidence type="ECO:0000256" key="1">
    <source>
        <dbReference type="SAM" id="MobiDB-lite"/>
    </source>
</evidence>
<dbReference type="CDD" id="cd20708">
    <property type="entry name" value="MIX_IV"/>
    <property type="match status" value="1"/>
</dbReference>
<evidence type="ECO:0000313" key="4">
    <source>
        <dbReference type="EMBL" id="GGJ07426.1"/>
    </source>
</evidence>
<comment type="caution">
    <text evidence="4">The sequence shown here is derived from an EMBL/GenBank/DDBJ whole genome shotgun (WGS) entry which is preliminary data.</text>
</comment>
<evidence type="ECO:0000259" key="3">
    <source>
        <dbReference type="Pfam" id="PF20249"/>
    </source>
</evidence>
<protein>
    <recommendedName>
        <fullName evidence="3">Toxin VasX N-terminal region domain-containing protein</fullName>
    </recommendedName>
</protein>
<feature type="domain" description="Toxin VasX N-terminal region" evidence="3">
    <location>
        <begin position="20"/>
        <end position="160"/>
    </location>
</feature>
<evidence type="ECO:0000313" key="5">
    <source>
        <dbReference type="Proteomes" id="UP000633263"/>
    </source>
</evidence>
<keyword evidence="2" id="KW-1133">Transmembrane helix</keyword>
<dbReference type="Pfam" id="PF20249">
    <property type="entry name" value="VasX_N"/>
    <property type="match status" value="1"/>
</dbReference>
<feature type="compositionally biased region" description="Basic and acidic residues" evidence="1">
    <location>
        <begin position="513"/>
        <end position="526"/>
    </location>
</feature>
<keyword evidence="2" id="KW-0812">Transmembrane</keyword>
<dbReference type="InterPro" id="IPR046864">
    <property type="entry name" value="VasX_N"/>
</dbReference>
<organism evidence="4 5">
    <name type="scientific">Halopseudomonas pertucinogena</name>
    <dbReference type="NCBI Taxonomy" id="86175"/>
    <lineage>
        <taxon>Bacteria</taxon>
        <taxon>Pseudomonadati</taxon>
        <taxon>Pseudomonadota</taxon>
        <taxon>Gammaproteobacteria</taxon>
        <taxon>Pseudomonadales</taxon>
        <taxon>Pseudomonadaceae</taxon>
        <taxon>Halopseudomonas</taxon>
    </lineage>
</organism>
<evidence type="ECO:0000256" key="2">
    <source>
        <dbReference type="SAM" id="Phobius"/>
    </source>
</evidence>
<dbReference type="EMBL" id="BMNN01000006">
    <property type="protein sequence ID" value="GGJ07426.1"/>
    <property type="molecule type" value="Genomic_DNA"/>
</dbReference>
<gene>
    <name evidence="4" type="ORF">GCM10009083_25480</name>
</gene>
<reference evidence="5" key="1">
    <citation type="journal article" date="2019" name="Int. J. Syst. Evol. Microbiol.">
        <title>The Global Catalogue of Microorganisms (GCM) 10K type strain sequencing project: providing services to taxonomists for standard genome sequencing and annotation.</title>
        <authorList>
            <consortium name="The Broad Institute Genomics Platform"/>
            <consortium name="The Broad Institute Genome Sequencing Center for Infectious Disease"/>
            <person name="Wu L."/>
            <person name="Ma J."/>
        </authorList>
    </citation>
    <scope>NUCLEOTIDE SEQUENCE [LARGE SCALE GENOMIC DNA]</scope>
    <source>
        <strain evidence="5">JCM 11590</strain>
    </source>
</reference>
<feature type="transmembrane region" description="Helical" evidence="2">
    <location>
        <begin position="685"/>
        <end position="707"/>
    </location>
</feature>
<dbReference type="Proteomes" id="UP000633263">
    <property type="component" value="Unassembled WGS sequence"/>
</dbReference>
<sequence>MNQPVAMPGRLQAAACPLLAAVLPVRYAIGPIAPQNPASLDAAKFGLPALKGLFPELGPDHPQLHDHPMGYVPRMLRDGWLYLWDEALNELSEYEVSGSLLTSSGRGGGLKDGTSRAYLILAAGSPVRLCWSPCQWSAEIFGMVEQQPALRQRLMREIVPGVAPFSGPVQSLHPQSGDMRPENFRWSCAPEPRYWLLQDPPLKQMQRCEQQHFAVLDDPWGVLFDIAGLMRARARAFESLHRHRMEDWSIAAIVRSMGNSDEKIRGRLASIIDLPHMQSILEEQTRETQSLEADHLRLADLWSNWFATLGESAPHSLESACEHFDITQPAARELLEASFAAAFTGPAATSPGVKAIEHALDPAQVKGQPWLLWSVLGLTQRLDTAHLQRLLQVPDALPAVTDDLARVGAATTRAAAFAAALNLGAANLGKFHLAGGGEPLFAAVAPVLGGRLRSLPEEIHRLTYSLMIAMLARSRQLMEAESLSPADALRWMTAQIGTAHNKGQKRSLERRIEAHERQQGRADRARGPGKPARSPLASQIKAGIPHLRVVPNPDAPPVRNFTQPGYGRAMPELKPRPAMAPAPALPPLSSQQAGLELPHNIKDLLNDAPLKTLIAMVSVWNLGQAGEAAWRELSAKNSLALASAFTTTAAASSALLQHWADAEWVQHVAHAGNTNPEARRLLANALGFGAATMLFQAITAGMDIFFFGWRALTAYRTGDLDSAAVHAGLAGASLTYARLSLEAMRALRIARTAVLAGEAQALATGLRVLSLPLRLSLVGLAITIVAGLVTLFFTEDKPLEQWLKQTRFGTRPAEWSRSLPGTLTALYQIVLPVQLSLERWQDINPRTGRMIREVRLILHLPGQQEYRQGMISFDGEEEWEQKADLFRSTGRCVPLVWDESDPIPFDPDTGGRVVRQPAGLTLRRAYHDEGYSRLAAIRGRLTYQPIEGLILPPIDVELS</sequence>
<keyword evidence="2" id="KW-0472">Membrane</keyword>
<accession>A0ABQ2CTF1</accession>
<dbReference type="RefSeq" id="WP_188637029.1">
    <property type="nucleotide sequence ID" value="NZ_BMNN01000006.1"/>
</dbReference>